<dbReference type="InterPro" id="IPR036890">
    <property type="entry name" value="HATPase_C_sf"/>
</dbReference>
<dbReference type="PROSITE" id="PS50112">
    <property type="entry name" value="PAS"/>
    <property type="match status" value="2"/>
</dbReference>
<dbReference type="Proteomes" id="UP000637383">
    <property type="component" value="Unassembled WGS sequence"/>
</dbReference>
<keyword evidence="3 6" id="KW-0597">Phosphoprotein</keyword>
<reference evidence="12 13" key="1">
    <citation type="journal article" date="2020" name="ISME J.">
        <title>Comparative genomics reveals insights into cyanobacterial evolution and habitat adaptation.</title>
        <authorList>
            <person name="Chen M.Y."/>
            <person name="Teng W.K."/>
            <person name="Zhao L."/>
            <person name="Hu C.X."/>
            <person name="Zhou Y.K."/>
            <person name="Han B.P."/>
            <person name="Song L.R."/>
            <person name="Shu W.S."/>
        </authorList>
    </citation>
    <scope>NUCLEOTIDE SEQUENCE [LARGE SCALE GENOMIC DNA]</scope>
    <source>
        <strain evidence="12 13">FACHB-159</strain>
    </source>
</reference>
<sequence>MLTQRTIVVIAGSDEDDNDYEHHLQLDESFTYKIIKQQSKTHILVLLRSQQIDAILLELNSSQSSNIDLIGQLSKQMGKQCPPIVVIGSADAEIAVQALKSGAADYLVKDRMSADNLRQTMHSAMKNAELAGKWLCSHEQLQTSMENMLDCFGIFSSLRNESGEIIDFRIDYLNAAACENNRMPKQTQIGKQFCEIFPDHRKAGLFAEYCRVVETGEPLIKDSLVWEDTLDDQKLIRAFDIRAAKLNDGFVASWRDITESNDYIRQIEVALQQKIEEAEAGRQILDAVMEYIPEAITIADAPDVRIRQVSRYGQQLIGRSPQVLEGIPVEEHVEAWNIFYTDGITRPTAEALPLTRAVKQGEVVINEEWVVRKPDGQQIVILCNAGPIYNSKGEITGGIIAWRDISDAYRQATQDKQVELERQRSEAIVQAFMAASPIALALFDRQLRFLYANEALAKINEFPLNEHLGRTLWESVPQIASQFAPLLLQVMETQQPVLNLEFNGELRPGVFRHTIANHYPVCLPNGEAIGVGVAVMDISEISQVQQELRESEDRFRTLADNISQFAWMADKNGQIFWYNQRWFDYTGLTLEEMQSKGSQQVQHPDHFERVFQKFYCCVQTGEIWEDTFPLRGQDGQYRWFLSRAVPVRDEQGEVLRWFGTNTDITDLQQAQAALRESENRLRLALKSAELGIWDFNPITKVLQWDEQCKAMFGLSPQAEVNYDIFLAGLHPEDRDRTHQVVLQSFNPESGGEYDIEYRTVGIEDGIERWIAAKGKAFFNQAGVAIRFIGTVLNITEKKRAEAEREQLLRREQAARETAERANRIKDDFLAVLSHELRSPLSPILGWSRLLQTRKLSETKTNEALAIIERNARLQTQLIDDLLDVAKIVRGKLSLNVTSVNLAFIIEAALDTVRTAALAKSISLHTLLPNIGQVSGDPARLQQIVWNLLSNAIKFSPSGARVDIELKKVGNQAQITVTDTGKGINPDFLGYIFESFRQEDTSIARKYGGLGLGLAIVRQLVEAHGGTIAGDSPGEGLGATFTVRLPLLNVEPQIDYKQPSSLPELDLTGIRVLAVDDDADVRELLTVVFTQYGAKVITVTCAAEVLAILESFQPDVLVSDIGMPRVDGYSLIQKIRTLPPQQGGQIKAIALTAYARVDDCQQALKSGFQQHVTKPLEPEKLVQAVFALTQTK</sequence>
<dbReference type="PROSITE" id="PS50109">
    <property type="entry name" value="HIS_KIN"/>
    <property type="match status" value="1"/>
</dbReference>
<dbReference type="SUPFAM" id="SSF55874">
    <property type="entry name" value="ATPase domain of HSP90 chaperone/DNA topoisomerase II/histidine kinase"/>
    <property type="match status" value="1"/>
</dbReference>
<evidence type="ECO:0000259" key="9">
    <source>
        <dbReference type="PROSITE" id="PS50110"/>
    </source>
</evidence>
<dbReference type="SMART" id="SM00448">
    <property type="entry name" value="REC"/>
    <property type="match status" value="2"/>
</dbReference>
<dbReference type="InterPro" id="IPR003661">
    <property type="entry name" value="HisK_dim/P_dom"/>
</dbReference>
<dbReference type="InterPro" id="IPR001610">
    <property type="entry name" value="PAC"/>
</dbReference>
<gene>
    <name evidence="12" type="ORF">H6H03_03120</name>
</gene>
<dbReference type="PANTHER" id="PTHR43547:SF2">
    <property type="entry name" value="HYBRID SIGNAL TRANSDUCTION HISTIDINE KINASE C"/>
    <property type="match status" value="1"/>
</dbReference>
<evidence type="ECO:0000256" key="6">
    <source>
        <dbReference type="PROSITE-ProRule" id="PRU00169"/>
    </source>
</evidence>
<dbReference type="Gene3D" id="1.10.287.130">
    <property type="match status" value="1"/>
</dbReference>
<feature type="domain" description="Histidine kinase" evidence="8">
    <location>
        <begin position="831"/>
        <end position="1048"/>
    </location>
</feature>
<dbReference type="SMART" id="SM00091">
    <property type="entry name" value="PAS"/>
    <property type="match status" value="4"/>
</dbReference>
<dbReference type="SUPFAM" id="SSF55785">
    <property type="entry name" value="PYP-like sensor domain (PAS domain)"/>
    <property type="match status" value="5"/>
</dbReference>
<dbReference type="InterPro" id="IPR000014">
    <property type="entry name" value="PAS"/>
</dbReference>
<dbReference type="InterPro" id="IPR003594">
    <property type="entry name" value="HATPase_dom"/>
</dbReference>
<feature type="domain" description="PAC" evidence="11">
    <location>
        <begin position="624"/>
        <end position="676"/>
    </location>
</feature>
<dbReference type="SUPFAM" id="SSF47384">
    <property type="entry name" value="Homodimeric domain of signal transducing histidine kinase"/>
    <property type="match status" value="1"/>
</dbReference>
<feature type="domain" description="PAS" evidence="10">
    <location>
        <begin position="677"/>
        <end position="748"/>
    </location>
</feature>
<dbReference type="CDD" id="cd16922">
    <property type="entry name" value="HATPase_EvgS-ArcB-TorS-like"/>
    <property type="match status" value="1"/>
</dbReference>
<evidence type="ECO:0000256" key="5">
    <source>
        <dbReference type="ARBA" id="ARBA00023012"/>
    </source>
</evidence>
<evidence type="ECO:0000256" key="1">
    <source>
        <dbReference type="ARBA" id="ARBA00000085"/>
    </source>
</evidence>
<keyword evidence="13" id="KW-1185">Reference proteome</keyword>
<dbReference type="InterPro" id="IPR036097">
    <property type="entry name" value="HisK_dim/P_sf"/>
</dbReference>
<dbReference type="InterPro" id="IPR035965">
    <property type="entry name" value="PAS-like_dom_sf"/>
</dbReference>
<comment type="catalytic activity">
    <reaction evidence="1">
        <text>ATP + protein L-histidine = ADP + protein N-phospho-L-histidine.</text>
        <dbReference type="EC" id="2.7.13.3"/>
    </reaction>
</comment>
<protein>
    <recommendedName>
        <fullName evidence="2">histidine kinase</fullName>
        <ecNumber evidence="2">2.7.13.3</ecNumber>
    </recommendedName>
</protein>
<feature type="domain" description="PAC" evidence="11">
    <location>
        <begin position="753"/>
        <end position="806"/>
    </location>
</feature>
<comment type="caution">
    <text evidence="12">The sequence shown here is derived from an EMBL/GenBank/DDBJ whole genome shotgun (WGS) entry which is preliminary data.</text>
</comment>
<keyword evidence="5" id="KW-0902">Two-component regulatory system</keyword>
<feature type="domain" description="Response regulatory" evidence="9">
    <location>
        <begin position="7"/>
        <end position="124"/>
    </location>
</feature>
<dbReference type="Pfam" id="PF00072">
    <property type="entry name" value="Response_reg"/>
    <property type="match status" value="1"/>
</dbReference>
<dbReference type="PRINTS" id="PR00344">
    <property type="entry name" value="BCTRLSENSOR"/>
</dbReference>
<proteinExistence type="predicted"/>
<dbReference type="Gene3D" id="3.30.450.20">
    <property type="entry name" value="PAS domain"/>
    <property type="match status" value="5"/>
</dbReference>
<evidence type="ECO:0000313" key="13">
    <source>
        <dbReference type="Proteomes" id="UP000637383"/>
    </source>
</evidence>
<comment type="caution">
    <text evidence="6">Lacks conserved residue(s) required for the propagation of feature annotation.</text>
</comment>
<accession>A0ABR8K0A9</accession>
<dbReference type="InterPro" id="IPR011006">
    <property type="entry name" value="CheY-like_superfamily"/>
</dbReference>
<dbReference type="NCBIfam" id="TIGR00229">
    <property type="entry name" value="sensory_box"/>
    <property type="match status" value="4"/>
</dbReference>
<dbReference type="EMBL" id="JACJTU010000002">
    <property type="protein sequence ID" value="MBD2732905.1"/>
    <property type="molecule type" value="Genomic_DNA"/>
</dbReference>
<dbReference type="SMART" id="SM00387">
    <property type="entry name" value="HATPase_c"/>
    <property type="match status" value="1"/>
</dbReference>
<dbReference type="InterPro" id="IPR001789">
    <property type="entry name" value="Sig_transdc_resp-reg_receiver"/>
</dbReference>
<dbReference type="Pfam" id="PF08448">
    <property type="entry name" value="PAS_4"/>
    <property type="match status" value="1"/>
</dbReference>
<organism evidence="12 13">
    <name type="scientific">Nostoc paludosum FACHB-159</name>
    <dbReference type="NCBI Taxonomy" id="2692908"/>
    <lineage>
        <taxon>Bacteria</taxon>
        <taxon>Bacillati</taxon>
        <taxon>Cyanobacteriota</taxon>
        <taxon>Cyanophyceae</taxon>
        <taxon>Nostocales</taxon>
        <taxon>Nostocaceae</taxon>
        <taxon>Nostoc</taxon>
    </lineage>
</organism>
<dbReference type="InterPro" id="IPR005467">
    <property type="entry name" value="His_kinase_dom"/>
</dbReference>
<dbReference type="SMART" id="SM00388">
    <property type="entry name" value="HisKA"/>
    <property type="match status" value="1"/>
</dbReference>
<dbReference type="SUPFAM" id="SSF52172">
    <property type="entry name" value="CheY-like"/>
    <property type="match status" value="2"/>
</dbReference>
<dbReference type="PANTHER" id="PTHR43547">
    <property type="entry name" value="TWO-COMPONENT HISTIDINE KINASE"/>
    <property type="match status" value="1"/>
</dbReference>
<keyword evidence="4" id="KW-0808">Transferase</keyword>
<dbReference type="EC" id="2.7.13.3" evidence="2"/>
<evidence type="ECO:0000259" key="10">
    <source>
        <dbReference type="PROSITE" id="PS50112"/>
    </source>
</evidence>
<keyword evidence="7" id="KW-0175">Coiled coil</keyword>
<evidence type="ECO:0000256" key="7">
    <source>
        <dbReference type="SAM" id="Coils"/>
    </source>
</evidence>
<evidence type="ECO:0000256" key="2">
    <source>
        <dbReference type="ARBA" id="ARBA00012438"/>
    </source>
</evidence>
<dbReference type="CDD" id="cd17580">
    <property type="entry name" value="REC_2_DhkD-like"/>
    <property type="match status" value="1"/>
</dbReference>
<dbReference type="Gene3D" id="3.40.50.2300">
    <property type="match status" value="2"/>
</dbReference>
<feature type="coiled-coil region" evidence="7">
    <location>
        <begin position="797"/>
        <end position="824"/>
    </location>
</feature>
<keyword evidence="4" id="KW-0418">Kinase</keyword>
<dbReference type="Gene3D" id="2.10.70.100">
    <property type="match status" value="1"/>
</dbReference>
<dbReference type="Pfam" id="PF02518">
    <property type="entry name" value="HATPase_c"/>
    <property type="match status" value="1"/>
</dbReference>
<evidence type="ECO:0000259" key="8">
    <source>
        <dbReference type="PROSITE" id="PS50109"/>
    </source>
</evidence>
<feature type="domain" description="PAC" evidence="11">
    <location>
        <begin position="365"/>
        <end position="417"/>
    </location>
</feature>
<dbReference type="InterPro" id="IPR013655">
    <property type="entry name" value="PAS_fold_3"/>
</dbReference>
<dbReference type="Pfam" id="PF08447">
    <property type="entry name" value="PAS_3"/>
    <property type="match status" value="2"/>
</dbReference>
<dbReference type="CDD" id="cd00082">
    <property type="entry name" value="HisKA"/>
    <property type="match status" value="1"/>
</dbReference>
<dbReference type="PROSITE" id="PS50110">
    <property type="entry name" value="RESPONSE_REGULATORY"/>
    <property type="match status" value="2"/>
</dbReference>
<dbReference type="CDD" id="cd00130">
    <property type="entry name" value="PAS"/>
    <property type="match status" value="3"/>
</dbReference>
<dbReference type="InterPro" id="IPR000700">
    <property type="entry name" value="PAS-assoc_C"/>
</dbReference>
<dbReference type="InterPro" id="IPR013656">
    <property type="entry name" value="PAS_4"/>
</dbReference>
<name>A0ABR8K0A9_9NOSO</name>
<feature type="domain" description="Response regulatory" evidence="9">
    <location>
        <begin position="1070"/>
        <end position="1188"/>
    </location>
</feature>
<evidence type="ECO:0000256" key="4">
    <source>
        <dbReference type="ARBA" id="ARBA00022777"/>
    </source>
</evidence>
<dbReference type="Pfam" id="PF13426">
    <property type="entry name" value="PAS_9"/>
    <property type="match status" value="1"/>
</dbReference>
<feature type="domain" description="PAS" evidence="10">
    <location>
        <begin position="551"/>
        <end position="621"/>
    </location>
</feature>
<dbReference type="Gene3D" id="3.30.565.10">
    <property type="entry name" value="Histidine kinase-like ATPase, C-terminal domain"/>
    <property type="match status" value="1"/>
</dbReference>
<feature type="modified residue" description="4-aspartylphosphate" evidence="6">
    <location>
        <position position="1119"/>
    </location>
</feature>
<dbReference type="Pfam" id="PF00512">
    <property type="entry name" value="HisKA"/>
    <property type="match status" value="1"/>
</dbReference>
<dbReference type="PROSITE" id="PS50113">
    <property type="entry name" value="PAC"/>
    <property type="match status" value="3"/>
</dbReference>
<evidence type="ECO:0000313" key="12">
    <source>
        <dbReference type="EMBL" id="MBD2732905.1"/>
    </source>
</evidence>
<dbReference type="InterPro" id="IPR004358">
    <property type="entry name" value="Sig_transdc_His_kin-like_C"/>
</dbReference>
<evidence type="ECO:0000259" key="11">
    <source>
        <dbReference type="PROSITE" id="PS50113"/>
    </source>
</evidence>
<dbReference type="SMART" id="SM00086">
    <property type="entry name" value="PAC"/>
    <property type="match status" value="4"/>
</dbReference>
<evidence type="ECO:0000256" key="3">
    <source>
        <dbReference type="ARBA" id="ARBA00022553"/>
    </source>
</evidence>